<accession>A0A930H334</accession>
<keyword evidence="2" id="KW-0732">Signal</keyword>
<evidence type="ECO:0000256" key="1">
    <source>
        <dbReference type="SAM" id="MobiDB-lite"/>
    </source>
</evidence>
<feature type="compositionally biased region" description="Basic and acidic residues" evidence="1">
    <location>
        <begin position="33"/>
        <end position="54"/>
    </location>
</feature>
<feature type="region of interest" description="Disordered" evidence="1">
    <location>
        <begin position="29"/>
        <end position="110"/>
    </location>
</feature>
<organism evidence="3 4">
    <name type="scientific">Parvimonas micra</name>
    <dbReference type="NCBI Taxonomy" id="33033"/>
    <lineage>
        <taxon>Bacteria</taxon>
        <taxon>Bacillati</taxon>
        <taxon>Bacillota</taxon>
        <taxon>Tissierellia</taxon>
        <taxon>Tissierellales</taxon>
        <taxon>Peptoniphilaceae</taxon>
        <taxon>Parvimonas</taxon>
    </lineage>
</organism>
<reference evidence="3" key="1">
    <citation type="submission" date="2020-04" db="EMBL/GenBank/DDBJ databases">
        <title>Deep metagenomics examines the oral microbiome during advanced dental caries in children, revealing novel taxa and co-occurrences with host molecules.</title>
        <authorList>
            <person name="Baker J.L."/>
            <person name="Morton J.T."/>
            <person name="Dinis M."/>
            <person name="Alvarez R."/>
            <person name="Tran N.C."/>
            <person name="Knight R."/>
            <person name="Edlund A."/>
        </authorList>
    </citation>
    <scope>NUCLEOTIDE SEQUENCE</scope>
    <source>
        <strain evidence="3">JCVI_23_bin.11</strain>
    </source>
</reference>
<evidence type="ECO:0000313" key="3">
    <source>
        <dbReference type="EMBL" id="MBF1306337.1"/>
    </source>
</evidence>
<evidence type="ECO:0000313" key="4">
    <source>
        <dbReference type="Proteomes" id="UP000758611"/>
    </source>
</evidence>
<feature type="chain" id="PRO_5036990237" description="LPXTG cell wall anchor domain-containing protein" evidence="2">
    <location>
        <begin position="30"/>
        <end position="142"/>
    </location>
</feature>
<dbReference type="Proteomes" id="UP000758611">
    <property type="component" value="Unassembled WGS sequence"/>
</dbReference>
<feature type="compositionally biased region" description="Basic and acidic residues" evidence="1">
    <location>
        <begin position="64"/>
        <end position="108"/>
    </location>
</feature>
<sequence>MHKLKKIIFSSIAVLSLSTVVSPITSVFAEGENEARPQTELTAGKEGDKDKSVGKNDQALTDNGKNEKQSDKETTVLNKEEKKSEAKKEEPKKEEPKKEEPKKEEKLPDAGFETVGLGLVGFSAAGFSITQLAKRKAKKTIE</sequence>
<dbReference type="EMBL" id="JABZRE010000002">
    <property type="protein sequence ID" value="MBF1306337.1"/>
    <property type="molecule type" value="Genomic_DNA"/>
</dbReference>
<comment type="caution">
    <text evidence="3">The sequence shown here is derived from an EMBL/GenBank/DDBJ whole genome shotgun (WGS) entry which is preliminary data.</text>
</comment>
<evidence type="ECO:0000256" key="2">
    <source>
        <dbReference type="SAM" id="SignalP"/>
    </source>
</evidence>
<gene>
    <name evidence="3" type="ORF">HXM94_00920</name>
</gene>
<feature type="signal peptide" evidence="2">
    <location>
        <begin position="1"/>
        <end position="29"/>
    </location>
</feature>
<proteinExistence type="predicted"/>
<protein>
    <recommendedName>
        <fullName evidence="5">LPXTG cell wall anchor domain-containing protein</fullName>
    </recommendedName>
</protein>
<evidence type="ECO:0008006" key="5">
    <source>
        <dbReference type="Google" id="ProtNLM"/>
    </source>
</evidence>
<dbReference type="RefSeq" id="WP_278476847.1">
    <property type="nucleotide sequence ID" value="NZ_JABZRE010000002.1"/>
</dbReference>
<name>A0A930H334_9FIRM</name>
<dbReference type="AlphaFoldDB" id="A0A930H334"/>